<organism evidence="1 2">
    <name type="scientific">Schaalia odontolytica F0309</name>
    <dbReference type="NCBI Taxonomy" id="649742"/>
    <lineage>
        <taxon>Bacteria</taxon>
        <taxon>Bacillati</taxon>
        <taxon>Actinomycetota</taxon>
        <taxon>Actinomycetes</taxon>
        <taxon>Actinomycetales</taxon>
        <taxon>Actinomycetaceae</taxon>
        <taxon>Schaalia</taxon>
    </lineage>
</organism>
<dbReference type="HOGENOM" id="CLU_2930735_0_0_11"/>
<reference evidence="1 2" key="1">
    <citation type="submission" date="2009-10" db="EMBL/GenBank/DDBJ databases">
        <authorList>
            <person name="Weinstock G."/>
            <person name="Sodergren E."/>
            <person name="Clifton S."/>
            <person name="Fulton L."/>
            <person name="Fulton B."/>
            <person name="Courtney L."/>
            <person name="Fronick C."/>
            <person name="Harrison M."/>
            <person name="Strong C."/>
            <person name="Farmer C."/>
            <person name="Delahaunty K."/>
            <person name="Markovic C."/>
            <person name="Hall O."/>
            <person name="Minx P."/>
            <person name="Tomlinson C."/>
            <person name="Mitreva M."/>
            <person name="Nelson J."/>
            <person name="Hou S."/>
            <person name="Wollam A."/>
            <person name="Pepin K.H."/>
            <person name="Johnson M."/>
            <person name="Bhonagiri V."/>
            <person name="Nash W.E."/>
            <person name="Warren W."/>
            <person name="Chinwalla A."/>
            <person name="Mardis E.R."/>
            <person name="Wilson R.K."/>
        </authorList>
    </citation>
    <scope>NUCLEOTIDE SEQUENCE [LARGE SCALE GENOMIC DNA]</scope>
    <source>
        <strain evidence="1 2">F0309</strain>
    </source>
</reference>
<accession>D4TXX9</accession>
<proteinExistence type="predicted"/>
<comment type="caution">
    <text evidence="1">The sequence shown here is derived from an EMBL/GenBank/DDBJ whole genome shotgun (WGS) entry which is preliminary data.</text>
</comment>
<name>D4TXX9_9ACTO</name>
<evidence type="ECO:0000313" key="1">
    <source>
        <dbReference type="EMBL" id="EFF80294.1"/>
    </source>
</evidence>
<dbReference type="AlphaFoldDB" id="D4TXX9"/>
<gene>
    <name evidence="1" type="ORF">HMPREF0970_00799</name>
</gene>
<dbReference type="Proteomes" id="UP000003150">
    <property type="component" value="Unassembled WGS sequence"/>
</dbReference>
<protein>
    <submittedName>
        <fullName evidence="1">Uncharacterized protein</fullName>
    </submittedName>
</protein>
<dbReference type="EMBL" id="ACYT02000019">
    <property type="protein sequence ID" value="EFF80294.1"/>
    <property type="molecule type" value="Genomic_DNA"/>
</dbReference>
<evidence type="ECO:0000313" key="2">
    <source>
        <dbReference type="Proteomes" id="UP000003150"/>
    </source>
</evidence>
<sequence>MTSRSIGGRREACGAWPGFVTARRAKLAARTASGRAGLAAAGDLAGLWAVSTIGTTSLRT</sequence>